<organism evidence="1 2">
    <name type="scientific">Roseateles hydrophilus</name>
    <dbReference type="NCBI Taxonomy" id="2975054"/>
    <lineage>
        <taxon>Bacteria</taxon>
        <taxon>Pseudomonadati</taxon>
        <taxon>Pseudomonadota</taxon>
        <taxon>Betaproteobacteria</taxon>
        <taxon>Burkholderiales</taxon>
        <taxon>Sphaerotilaceae</taxon>
        <taxon>Roseateles</taxon>
    </lineage>
</organism>
<evidence type="ECO:0000313" key="2">
    <source>
        <dbReference type="Proteomes" id="UP001076464"/>
    </source>
</evidence>
<gene>
    <name evidence="1" type="ORF">NYO99_06820</name>
</gene>
<accession>A0ACC6C8D6</accession>
<sequence length="174" mass="18009">MQCEGNVGRAALLVVEAPAVQVGCALGIGIATAGAQIATERATRAAQFERVAAASFQLHRRATRQRQLQQAGTLRLVGERETIPAAQQLGAAAQAVGIGPGRPQVQQRQPQRRGGGCALPVARIQADAAQREIGAWHEGLGQAGRPAMTIEPPGLGCLLEGRAHRGQPDLAAPG</sequence>
<comment type="caution">
    <text evidence="1">The sequence shown here is derived from an EMBL/GenBank/DDBJ whole genome shotgun (WGS) entry which is preliminary data.</text>
</comment>
<keyword evidence="2" id="KW-1185">Reference proteome</keyword>
<name>A0ACC6C8D6_9BURK</name>
<proteinExistence type="predicted"/>
<reference evidence="1" key="1">
    <citation type="submission" date="2022-08" db="EMBL/GenBank/DDBJ databases">
        <title>Genome sequencing of Pelomonas sp. UHG3.</title>
        <authorList>
            <person name="So Y."/>
        </authorList>
    </citation>
    <scope>NUCLEOTIDE SEQUENCE</scope>
    <source>
        <strain evidence="1">UHG3</strain>
    </source>
</reference>
<dbReference type="EMBL" id="JAPPUY010000001">
    <property type="protein sequence ID" value="MCY4744683.1"/>
    <property type="molecule type" value="Genomic_DNA"/>
</dbReference>
<dbReference type="Proteomes" id="UP001076464">
    <property type="component" value="Unassembled WGS sequence"/>
</dbReference>
<protein>
    <submittedName>
        <fullName evidence="1">Uncharacterized protein</fullName>
    </submittedName>
</protein>
<evidence type="ECO:0000313" key="1">
    <source>
        <dbReference type="EMBL" id="MCY4744683.1"/>
    </source>
</evidence>